<evidence type="ECO:0000313" key="2">
    <source>
        <dbReference type="EMBL" id="WVZ24388.1"/>
    </source>
</evidence>
<keyword evidence="1" id="KW-0472">Membrane</keyword>
<dbReference type="EMBL" id="CP144700">
    <property type="protein sequence ID" value="WVZ24388.1"/>
    <property type="molecule type" value="Genomic_DNA"/>
</dbReference>
<dbReference type="Proteomes" id="UP001374535">
    <property type="component" value="Chromosome 1"/>
</dbReference>
<name>A0AAQ3PA38_VIGMU</name>
<sequence>MTKSRKKNCNYVTSCACSLARSSSIFSRVCFSPSNLATIFSRSLIAFIALAAAFSARILSLLFLLSSLSCSLSESDVEPESVSESEPPSLTMGEPLFKSSDIEFSEIELSSCLSFIALLS</sequence>
<gene>
    <name evidence="2" type="ORF">V8G54_002932</name>
</gene>
<dbReference type="AlphaFoldDB" id="A0AAQ3PA38"/>
<accession>A0AAQ3PA38</accession>
<proteinExistence type="predicted"/>
<organism evidence="2 3">
    <name type="scientific">Vigna mungo</name>
    <name type="common">Black gram</name>
    <name type="synonym">Phaseolus mungo</name>
    <dbReference type="NCBI Taxonomy" id="3915"/>
    <lineage>
        <taxon>Eukaryota</taxon>
        <taxon>Viridiplantae</taxon>
        <taxon>Streptophyta</taxon>
        <taxon>Embryophyta</taxon>
        <taxon>Tracheophyta</taxon>
        <taxon>Spermatophyta</taxon>
        <taxon>Magnoliopsida</taxon>
        <taxon>eudicotyledons</taxon>
        <taxon>Gunneridae</taxon>
        <taxon>Pentapetalae</taxon>
        <taxon>rosids</taxon>
        <taxon>fabids</taxon>
        <taxon>Fabales</taxon>
        <taxon>Fabaceae</taxon>
        <taxon>Papilionoideae</taxon>
        <taxon>50 kb inversion clade</taxon>
        <taxon>NPAAA clade</taxon>
        <taxon>indigoferoid/millettioid clade</taxon>
        <taxon>Phaseoleae</taxon>
        <taxon>Vigna</taxon>
    </lineage>
</organism>
<keyword evidence="1" id="KW-1133">Transmembrane helix</keyword>
<feature type="transmembrane region" description="Helical" evidence="1">
    <location>
        <begin position="43"/>
        <end position="65"/>
    </location>
</feature>
<reference evidence="2 3" key="1">
    <citation type="journal article" date="2023" name="Life. Sci Alliance">
        <title>Evolutionary insights into 3D genome organization and epigenetic landscape of Vigna mungo.</title>
        <authorList>
            <person name="Junaid A."/>
            <person name="Singh B."/>
            <person name="Bhatia S."/>
        </authorList>
    </citation>
    <scope>NUCLEOTIDE SEQUENCE [LARGE SCALE GENOMIC DNA]</scope>
    <source>
        <strain evidence="2">Urdbean</strain>
    </source>
</reference>
<protein>
    <submittedName>
        <fullName evidence="2">Uncharacterized protein</fullName>
    </submittedName>
</protein>
<evidence type="ECO:0000313" key="3">
    <source>
        <dbReference type="Proteomes" id="UP001374535"/>
    </source>
</evidence>
<keyword evidence="1" id="KW-0812">Transmembrane</keyword>
<evidence type="ECO:0000256" key="1">
    <source>
        <dbReference type="SAM" id="Phobius"/>
    </source>
</evidence>
<keyword evidence="3" id="KW-1185">Reference proteome</keyword>